<dbReference type="RefSeq" id="WP_183964471.1">
    <property type="nucleotide sequence ID" value="NZ_BAABEW010000018.1"/>
</dbReference>
<dbReference type="Proteomes" id="UP000532440">
    <property type="component" value="Unassembled WGS sequence"/>
</dbReference>
<proteinExistence type="predicted"/>
<keyword evidence="5" id="KW-1185">Reference proteome</keyword>
<dbReference type="InterPro" id="IPR007065">
    <property type="entry name" value="HPP"/>
</dbReference>
<sequence length="259" mass="26861">MARLPRRLPAWFAARLPGRAPAWLLPPPLAMDRRERARAAAGAFVGIAMTAWLASLWSPGDGAVPMLIAPMGASAVLLFAVPASPLAQPWPVLCGNLVAALVGISAAKLLGPTMLGAAAAVGVTVALTSLLRSLHPPAGAVALTAVLGGPEVAEAGYRFVATPVMLDSILIVVAAILYNHLTGRSYPHVAHATAHPHAPPAQFQLSREELDEVLADYGEALDIDRDDLEALVRELAGRASQAQRMPPTPVTAPAPGRAP</sequence>
<dbReference type="InterPro" id="IPR058581">
    <property type="entry name" value="TM_HPP"/>
</dbReference>
<feature type="compositionally biased region" description="Pro residues" evidence="1">
    <location>
        <begin position="246"/>
        <end position="259"/>
    </location>
</feature>
<evidence type="ECO:0000259" key="3">
    <source>
        <dbReference type="Pfam" id="PF04982"/>
    </source>
</evidence>
<keyword evidence="2" id="KW-1133">Transmembrane helix</keyword>
<dbReference type="EMBL" id="JACHGB010000002">
    <property type="protein sequence ID" value="MBB5270777.1"/>
    <property type="molecule type" value="Genomic_DNA"/>
</dbReference>
<name>A0A7W8M7P6_9BURK</name>
<organism evidence="4 5">
    <name type="scientific">Quisquiliibacterium transsilvanicum</name>
    <dbReference type="NCBI Taxonomy" id="1549638"/>
    <lineage>
        <taxon>Bacteria</taxon>
        <taxon>Pseudomonadati</taxon>
        <taxon>Pseudomonadota</taxon>
        <taxon>Betaproteobacteria</taxon>
        <taxon>Burkholderiales</taxon>
        <taxon>Burkholderiaceae</taxon>
        <taxon>Quisquiliibacterium</taxon>
    </lineage>
</organism>
<evidence type="ECO:0000256" key="2">
    <source>
        <dbReference type="SAM" id="Phobius"/>
    </source>
</evidence>
<feature type="transmembrane region" description="Helical" evidence="2">
    <location>
        <begin position="64"/>
        <end position="83"/>
    </location>
</feature>
<evidence type="ECO:0000313" key="5">
    <source>
        <dbReference type="Proteomes" id="UP000532440"/>
    </source>
</evidence>
<dbReference type="Pfam" id="PF04982">
    <property type="entry name" value="TM_HPP"/>
    <property type="match status" value="1"/>
</dbReference>
<keyword evidence="2" id="KW-0812">Transmembrane</keyword>
<reference evidence="4 5" key="1">
    <citation type="submission" date="2020-08" db="EMBL/GenBank/DDBJ databases">
        <title>Genomic Encyclopedia of Type Strains, Phase IV (KMG-IV): sequencing the most valuable type-strain genomes for metagenomic binning, comparative biology and taxonomic classification.</title>
        <authorList>
            <person name="Goeker M."/>
        </authorList>
    </citation>
    <scope>NUCLEOTIDE SEQUENCE [LARGE SCALE GENOMIC DNA]</scope>
    <source>
        <strain evidence="4 5">DSM 29781</strain>
    </source>
</reference>
<comment type="caution">
    <text evidence="4">The sequence shown here is derived from an EMBL/GenBank/DDBJ whole genome shotgun (WGS) entry which is preliminary data.</text>
</comment>
<feature type="transmembrane region" description="Helical" evidence="2">
    <location>
        <begin position="38"/>
        <end position="57"/>
    </location>
</feature>
<feature type="domain" description="HPP transmembrane region" evidence="3">
    <location>
        <begin position="31"/>
        <end position="187"/>
    </location>
</feature>
<dbReference type="PANTHER" id="PTHR33741">
    <property type="entry name" value="TRANSMEMBRANE PROTEIN DDB_G0269096-RELATED"/>
    <property type="match status" value="1"/>
</dbReference>
<keyword evidence="2" id="KW-0472">Membrane</keyword>
<evidence type="ECO:0000313" key="4">
    <source>
        <dbReference type="EMBL" id="MBB5270777.1"/>
    </source>
</evidence>
<feature type="transmembrane region" description="Helical" evidence="2">
    <location>
        <begin position="155"/>
        <end position="178"/>
    </location>
</feature>
<dbReference type="AlphaFoldDB" id="A0A7W8M7P6"/>
<protein>
    <submittedName>
        <fullName evidence="4">CBS domain-containing membrane protein</fullName>
    </submittedName>
</protein>
<accession>A0A7W8M7P6</accession>
<gene>
    <name evidence="4" type="ORF">HNQ70_000781</name>
</gene>
<feature type="transmembrane region" description="Helical" evidence="2">
    <location>
        <begin position="114"/>
        <end position="135"/>
    </location>
</feature>
<dbReference type="PANTHER" id="PTHR33741:SF5">
    <property type="entry name" value="TRANSMEMBRANE PROTEIN DDB_G0269096-RELATED"/>
    <property type="match status" value="1"/>
</dbReference>
<feature type="region of interest" description="Disordered" evidence="1">
    <location>
        <begin position="237"/>
        <end position="259"/>
    </location>
</feature>
<evidence type="ECO:0000256" key="1">
    <source>
        <dbReference type="SAM" id="MobiDB-lite"/>
    </source>
</evidence>